<dbReference type="PROSITE" id="PS50174">
    <property type="entry name" value="G_PATCH"/>
    <property type="match status" value="1"/>
</dbReference>
<evidence type="ECO:0000313" key="4">
    <source>
        <dbReference type="Proteomes" id="UP000192223"/>
    </source>
</evidence>
<keyword evidence="4" id="KW-1185">Reference proteome</keyword>
<organism evidence="4 5">
    <name type="scientific">Agrilus planipennis</name>
    <name type="common">Emerald ash borer</name>
    <name type="synonym">Agrilus marcopoli</name>
    <dbReference type="NCBI Taxonomy" id="224129"/>
    <lineage>
        <taxon>Eukaryota</taxon>
        <taxon>Metazoa</taxon>
        <taxon>Ecdysozoa</taxon>
        <taxon>Arthropoda</taxon>
        <taxon>Hexapoda</taxon>
        <taxon>Insecta</taxon>
        <taxon>Pterygota</taxon>
        <taxon>Neoptera</taxon>
        <taxon>Endopterygota</taxon>
        <taxon>Coleoptera</taxon>
        <taxon>Polyphaga</taxon>
        <taxon>Elateriformia</taxon>
        <taxon>Buprestoidea</taxon>
        <taxon>Buprestidae</taxon>
        <taxon>Agrilinae</taxon>
        <taxon>Agrilus</taxon>
    </lineage>
</organism>
<gene>
    <name evidence="5" type="primary">LOC108735392</name>
</gene>
<dbReference type="CDD" id="cd22686">
    <property type="entry name" value="FHA_AGGF1"/>
    <property type="match status" value="1"/>
</dbReference>
<dbReference type="InterPro" id="IPR041591">
    <property type="entry name" value="OCRE"/>
</dbReference>
<dbReference type="Gene3D" id="2.60.200.20">
    <property type="match status" value="1"/>
</dbReference>
<dbReference type="InterPro" id="IPR053027">
    <property type="entry name" value="AGGF1"/>
</dbReference>
<feature type="domain" description="FHA" evidence="2">
    <location>
        <begin position="263"/>
        <end position="314"/>
    </location>
</feature>
<feature type="compositionally biased region" description="Polar residues" evidence="1">
    <location>
        <begin position="475"/>
        <end position="497"/>
    </location>
</feature>
<protein>
    <submittedName>
        <fullName evidence="5">Angiogenic factor with G patch and FHA domains 1 isoform X2</fullName>
    </submittedName>
</protein>
<feature type="region of interest" description="Disordered" evidence="1">
    <location>
        <begin position="178"/>
        <end position="199"/>
    </location>
</feature>
<feature type="region of interest" description="Disordered" evidence="1">
    <location>
        <begin position="475"/>
        <end position="504"/>
    </location>
</feature>
<feature type="domain" description="G-patch" evidence="3">
    <location>
        <begin position="438"/>
        <end position="484"/>
    </location>
</feature>
<evidence type="ECO:0000259" key="2">
    <source>
        <dbReference type="PROSITE" id="PS50006"/>
    </source>
</evidence>
<dbReference type="PROSITE" id="PS50006">
    <property type="entry name" value="FHA_DOMAIN"/>
    <property type="match status" value="1"/>
</dbReference>
<dbReference type="Pfam" id="PF01585">
    <property type="entry name" value="G-patch"/>
    <property type="match status" value="1"/>
</dbReference>
<dbReference type="SUPFAM" id="SSF49879">
    <property type="entry name" value="SMAD/FHA domain"/>
    <property type="match status" value="1"/>
</dbReference>
<sequence>MMEKPQSCTSETSGASEEDCSKSKCSHLSDKYHLNIDLENKLQEEYPEVIKLIRLLHKCIKKQRRKLNVLKGKLKKHKQTVEAGVQTGNSLETEVSKCNLETPGNITEEITQAAELAVQNSGFVFEETSGLYYDYSTGYYYNAELGLYYDGNTGIYMTYEASSNSYKFHSKVDIPSKNSEQELTRHRTKTKRKVSNQEKNQVIRPCNMDHLSKFFNQMNLDNLRKVALDASKRWPPCMRIIVEESTVAKLRIGSLYIITYEGGSLGREGDHSILIPDINTSKHHLKFSFHKESNKFLVTDLGSRNGTVLNGKRMSASKQESEAHEVAHGSRIQIGTTILLCHIHNGNETCGLCEPGLVQNNTAEDNKGVIAPSLTKGTQHKKELQRLRKKFGITSQDNSNIQLASGYSDRAQARRETVGSHNEYEKTEVASVEQSIKPNNIGFKMLSKMGWSEGQALGKEGSGISEPIQPKANFNSAGLGSSQSEILTNQNENNTKGNIWKKTQKRFQQLPASQNIFEDEESD</sequence>
<evidence type="ECO:0000259" key="3">
    <source>
        <dbReference type="PROSITE" id="PS50174"/>
    </source>
</evidence>
<dbReference type="InterPro" id="IPR000467">
    <property type="entry name" value="G_patch_dom"/>
</dbReference>
<proteinExistence type="predicted"/>
<evidence type="ECO:0000256" key="1">
    <source>
        <dbReference type="SAM" id="MobiDB-lite"/>
    </source>
</evidence>
<dbReference type="RefSeq" id="XP_018322836.1">
    <property type="nucleotide sequence ID" value="XM_018467334.2"/>
</dbReference>
<dbReference type="InterPro" id="IPR000253">
    <property type="entry name" value="FHA_dom"/>
</dbReference>
<dbReference type="GeneID" id="108735392"/>
<dbReference type="Pfam" id="PF17780">
    <property type="entry name" value="OCRE"/>
    <property type="match status" value="1"/>
</dbReference>
<dbReference type="PANTHER" id="PTHR23106">
    <property type="entry name" value="ANGIOGENIC FACTOR WITH G PATCH AND FHA DOMAINS 1"/>
    <property type="match status" value="1"/>
</dbReference>
<feature type="region of interest" description="Disordered" evidence="1">
    <location>
        <begin position="1"/>
        <end position="23"/>
    </location>
</feature>
<accession>A0A1W4WFV6</accession>
<dbReference type="InterPro" id="IPR008984">
    <property type="entry name" value="SMAD_FHA_dom_sf"/>
</dbReference>
<dbReference type="SMART" id="SM00240">
    <property type="entry name" value="FHA"/>
    <property type="match status" value="1"/>
</dbReference>
<evidence type="ECO:0000313" key="5">
    <source>
        <dbReference type="RefSeq" id="XP_018322836.1"/>
    </source>
</evidence>
<dbReference type="PANTHER" id="PTHR23106:SF24">
    <property type="entry name" value="ANGIOGENIC FACTOR WITH G PATCH AND FHA DOMAINS 1"/>
    <property type="match status" value="1"/>
</dbReference>
<dbReference type="Pfam" id="PF00498">
    <property type="entry name" value="FHA"/>
    <property type="match status" value="1"/>
</dbReference>
<dbReference type="AlphaFoldDB" id="A0A1W4WFV6"/>
<dbReference type="OrthoDB" id="2538319at2759"/>
<dbReference type="SMART" id="SM00443">
    <property type="entry name" value="G_patch"/>
    <property type="match status" value="1"/>
</dbReference>
<feature type="compositionally biased region" description="Polar residues" evidence="1">
    <location>
        <begin position="1"/>
        <end position="15"/>
    </location>
</feature>
<reference evidence="5" key="1">
    <citation type="submission" date="2025-08" db="UniProtKB">
        <authorList>
            <consortium name="RefSeq"/>
        </authorList>
    </citation>
    <scope>IDENTIFICATION</scope>
    <source>
        <tissue evidence="5">Entire body</tissue>
    </source>
</reference>
<dbReference type="GO" id="GO:0003676">
    <property type="term" value="F:nucleic acid binding"/>
    <property type="evidence" value="ECO:0007669"/>
    <property type="project" value="InterPro"/>
</dbReference>
<dbReference type="Proteomes" id="UP000192223">
    <property type="component" value="Unplaced"/>
</dbReference>
<name>A0A1W4WFV6_AGRPL</name>